<evidence type="ECO:0000256" key="1">
    <source>
        <dbReference type="SAM" id="Phobius"/>
    </source>
</evidence>
<reference evidence="2" key="1">
    <citation type="journal article" date="2014" name="Front. Microbiol.">
        <title>High frequency of phylogenetically diverse reductive dehalogenase-homologous genes in deep subseafloor sedimentary metagenomes.</title>
        <authorList>
            <person name="Kawai M."/>
            <person name="Futagami T."/>
            <person name="Toyoda A."/>
            <person name="Takaki Y."/>
            <person name="Nishi S."/>
            <person name="Hori S."/>
            <person name="Arai W."/>
            <person name="Tsubouchi T."/>
            <person name="Morono Y."/>
            <person name="Uchiyama I."/>
            <person name="Ito T."/>
            <person name="Fujiyama A."/>
            <person name="Inagaki F."/>
            <person name="Takami H."/>
        </authorList>
    </citation>
    <scope>NUCLEOTIDE SEQUENCE</scope>
    <source>
        <strain evidence="2">Expedition CK06-06</strain>
    </source>
</reference>
<name>X1NK60_9ZZZZ</name>
<keyword evidence="1" id="KW-1133">Transmembrane helix</keyword>
<accession>X1NK60</accession>
<dbReference type="EMBL" id="BARV01019641">
    <property type="protein sequence ID" value="GAI19069.1"/>
    <property type="molecule type" value="Genomic_DNA"/>
</dbReference>
<comment type="caution">
    <text evidence="2">The sequence shown here is derived from an EMBL/GenBank/DDBJ whole genome shotgun (WGS) entry which is preliminary data.</text>
</comment>
<evidence type="ECO:0000313" key="2">
    <source>
        <dbReference type="EMBL" id="GAI19069.1"/>
    </source>
</evidence>
<protein>
    <submittedName>
        <fullName evidence="2">Uncharacterized protein</fullName>
    </submittedName>
</protein>
<dbReference type="AlphaFoldDB" id="X1NK60"/>
<feature type="transmembrane region" description="Helical" evidence="1">
    <location>
        <begin position="16"/>
        <end position="34"/>
    </location>
</feature>
<organism evidence="2">
    <name type="scientific">marine sediment metagenome</name>
    <dbReference type="NCBI Taxonomy" id="412755"/>
    <lineage>
        <taxon>unclassified sequences</taxon>
        <taxon>metagenomes</taxon>
        <taxon>ecological metagenomes</taxon>
    </lineage>
</organism>
<proteinExistence type="predicted"/>
<keyword evidence="1" id="KW-0812">Transmembrane</keyword>
<keyword evidence="1" id="KW-0472">Membrane</keyword>
<feature type="transmembrane region" description="Helical" evidence="1">
    <location>
        <begin position="40"/>
        <end position="59"/>
    </location>
</feature>
<gene>
    <name evidence="2" type="ORF">S06H3_32968</name>
</gene>
<sequence>MNNKTNKSIKSQPQKAYLIIGIVWLMLGFFGLIFDPTKKIMIIIQLVLGSVILVYYFWLKLK</sequence>